<organism evidence="2 3">
    <name type="scientific">Ficus carica</name>
    <name type="common">Common fig</name>
    <dbReference type="NCBI Taxonomy" id="3494"/>
    <lineage>
        <taxon>Eukaryota</taxon>
        <taxon>Viridiplantae</taxon>
        <taxon>Streptophyta</taxon>
        <taxon>Embryophyta</taxon>
        <taxon>Tracheophyta</taxon>
        <taxon>Spermatophyta</taxon>
        <taxon>Magnoliopsida</taxon>
        <taxon>eudicotyledons</taxon>
        <taxon>Gunneridae</taxon>
        <taxon>Pentapetalae</taxon>
        <taxon>rosids</taxon>
        <taxon>fabids</taxon>
        <taxon>Rosales</taxon>
        <taxon>Moraceae</taxon>
        <taxon>Ficeae</taxon>
        <taxon>Ficus</taxon>
    </lineage>
</organism>
<sequence length="162" mass="18722">MRVGLVHSLSWIGLAALTTPWLRTTVNNVPEMLDARLWRSGTADYEIWVGYHHMFWGSNGVHSSMSHFWETVEDCDLQEFGFRGAALMWNNGQDIPDNIHERALHVVLDEGADNMRDYHGDKQFRFEPLWWSREEYKDVVLGIWFLEAIGGNGAALMRTLDI</sequence>
<evidence type="ECO:0000313" key="3">
    <source>
        <dbReference type="Proteomes" id="UP001187192"/>
    </source>
</evidence>
<dbReference type="EMBL" id="BTGU01000025">
    <property type="protein sequence ID" value="GMN47222.1"/>
    <property type="molecule type" value="Genomic_DNA"/>
</dbReference>
<reference evidence="2" key="1">
    <citation type="submission" date="2023-07" db="EMBL/GenBank/DDBJ databases">
        <title>draft genome sequence of fig (Ficus carica).</title>
        <authorList>
            <person name="Takahashi T."/>
            <person name="Nishimura K."/>
        </authorList>
    </citation>
    <scope>NUCLEOTIDE SEQUENCE</scope>
</reference>
<proteinExistence type="predicted"/>
<feature type="chain" id="PRO_5041725721" evidence="1">
    <location>
        <begin position="17"/>
        <end position="162"/>
    </location>
</feature>
<feature type="signal peptide" evidence="1">
    <location>
        <begin position="1"/>
        <end position="16"/>
    </location>
</feature>
<accession>A0AA88A684</accession>
<name>A0AA88A684_FICCA</name>
<comment type="caution">
    <text evidence="2">The sequence shown here is derived from an EMBL/GenBank/DDBJ whole genome shotgun (WGS) entry which is preliminary data.</text>
</comment>
<keyword evidence="1" id="KW-0732">Signal</keyword>
<gene>
    <name evidence="2" type="ORF">TIFTF001_016397</name>
</gene>
<keyword evidence="3" id="KW-1185">Reference proteome</keyword>
<dbReference type="Proteomes" id="UP001187192">
    <property type="component" value="Unassembled WGS sequence"/>
</dbReference>
<dbReference type="AlphaFoldDB" id="A0AA88A684"/>
<protein>
    <submittedName>
        <fullName evidence="2">Uncharacterized protein</fullName>
    </submittedName>
</protein>
<evidence type="ECO:0000313" key="2">
    <source>
        <dbReference type="EMBL" id="GMN47222.1"/>
    </source>
</evidence>
<evidence type="ECO:0000256" key="1">
    <source>
        <dbReference type="SAM" id="SignalP"/>
    </source>
</evidence>